<feature type="chain" id="PRO_5043664037" evidence="4">
    <location>
        <begin position="18"/>
        <end position="320"/>
    </location>
</feature>
<gene>
    <name evidence="5" type="ORF">JTE90_021867</name>
</gene>
<proteinExistence type="predicted"/>
<dbReference type="Proteomes" id="UP000827092">
    <property type="component" value="Unassembled WGS sequence"/>
</dbReference>
<evidence type="ECO:0000256" key="3">
    <source>
        <dbReference type="ARBA" id="ARBA00022737"/>
    </source>
</evidence>
<name>A0AAV6UYR9_9ARAC</name>
<evidence type="ECO:0000256" key="4">
    <source>
        <dbReference type="SAM" id="SignalP"/>
    </source>
</evidence>
<dbReference type="Pfam" id="PF13855">
    <property type="entry name" value="LRR_8"/>
    <property type="match status" value="1"/>
</dbReference>
<dbReference type="AlphaFoldDB" id="A0AAV6UYR9"/>
<comment type="caution">
    <text evidence="5">The sequence shown here is derived from an EMBL/GenBank/DDBJ whole genome shotgun (WGS) entry which is preliminary data.</text>
</comment>
<keyword evidence="6" id="KW-1185">Reference proteome</keyword>
<organism evidence="5 6">
    <name type="scientific">Oedothorax gibbosus</name>
    <dbReference type="NCBI Taxonomy" id="931172"/>
    <lineage>
        <taxon>Eukaryota</taxon>
        <taxon>Metazoa</taxon>
        <taxon>Ecdysozoa</taxon>
        <taxon>Arthropoda</taxon>
        <taxon>Chelicerata</taxon>
        <taxon>Arachnida</taxon>
        <taxon>Araneae</taxon>
        <taxon>Araneomorphae</taxon>
        <taxon>Entelegynae</taxon>
        <taxon>Araneoidea</taxon>
        <taxon>Linyphiidae</taxon>
        <taxon>Erigoninae</taxon>
        <taxon>Oedothorax</taxon>
    </lineage>
</organism>
<dbReference type="InterPro" id="IPR032675">
    <property type="entry name" value="LRR_dom_sf"/>
</dbReference>
<accession>A0AAV6UYR9</accession>
<dbReference type="EMBL" id="JAFNEN010000217">
    <property type="protein sequence ID" value="KAG8189364.1"/>
    <property type="molecule type" value="Genomic_DNA"/>
</dbReference>
<reference evidence="5 6" key="1">
    <citation type="journal article" date="2022" name="Nat. Ecol. Evol.">
        <title>A masculinizing supergene underlies an exaggerated male reproductive morph in a spider.</title>
        <authorList>
            <person name="Hendrickx F."/>
            <person name="De Corte Z."/>
            <person name="Sonet G."/>
            <person name="Van Belleghem S.M."/>
            <person name="Kostlbacher S."/>
            <person name="Vangestel C."/>
        </authorList>
    </citation>
    <scope>NUCLEOTIDE SEQUENCE [LARGE SCALE GENOMIC DNA]</scope>
    <source>
        <strain evidence="5">W744_W776</strain>
    </source>
</reference>
<dbReference type="InterPro" id="IPR050328">
    <property type="entry name" value="Dev_Immune_Receptor"/>
</dbReference>
<dbReference type="PANTHER" id="PTHR24373">
    <property type="entry name" value="SLIT RELATED LEUCINE-RICH REPEAT NEURONAL PROTEIN"/>
    <property type="match status" value="1"/>
</dbReference>
<feature type="signal peptide" evidence="4">
    <location>
        <begin position="1"/>
        <end position="17"/>
    </location>
</feature>
<keyword evidence="1" id="KW-0433">Leucine-rich repeat</keyword>
<keyword evidence="2 4" id="KW-0732">Signal</keyword>
<keyword evidence="3" id="KW-0677">Repeat</keyword>
<evidence type="ECO:0000256" key="1">
    <source>
        <dbReference type="ARBA" id="ARBA00022614"/>
    </source>
</evidence>
<dbReference type="InterPro" id="IPR003591">
    <property type="entry name" value="Leu-rich_rpt_typical-subtyp"/>
</dbReference>
<evidence type="ECO:0000313" key="6">
    <source>
        <dbReference type="Proteomes" id="UP000827092"/>
    </source>
</evidence>
<sequence length="320" mass="36269">MKLLFFLLFLTVSKSLSQQYSCPSKEDIKPCTCSTGTLPKPVIFCNGLSSIEQLLRATKGMENSKFSDFFLEKSNLSALPSDIFRDIEIQNLELSFTKLNALSESLNRPPFLGLEYSLESLKITKAFTNDTAPLMRLSLSHLKKLKTLYLIGNTLPVIGNDWFESGPYNLWELHLLDTSTKNIGSHAFNALQELRTFRLTGGHITDVTRDMFSSPAYHLERLDFSNNRIASLPDNIFSKMPSLQKIYLENNALTTISEVVFAQTWSQLSTLSLYGNPLKCDKDIRWIYKYRMPEYIQGNCAAPENLIGRTLVTLSLADFD</sequence>
<evidence type="ECO:0000313" key="5">
    <source>
        <dbReference type="EMBL" id="KAG8189364.1"/>
    </source>
</evidence>
<dbReference type="InterPro" id="IPR001611">
    <property type="entry name" value="Leu-rich_rpt"/>
</dbReference>
<dbReference type="SUPFAM" id="SSF52058">
    <property type="entry name" value="L domain-like"/>
    <property type="match status" value="1"/>
</dbReference>
<dbReference type="Gene3D" id="3.80.10.10">
    <property type="entry name" value="Ribonuclease Inhibitor"/>
    <property type="match status" value="1"/>
</dbReference>
<evidence type="ECO:0000256" key="2">
    <source>
        <dbReference type="ARBA" id="ARBA00022729"/>
    </source>
</evidence>
<dbReference type="SMART" id="SM00369">
    <property type="entry name" value="LRR_TYP"/>
    <property type="match status" value="4"/>
</dbReference>
<dbReference type="PANTHER" id="PTHR24373:SF275">
    <property type="entry name" value="TIR DOMAIN-CONTAINING PROTEIN"/>
    <property type="match status" value="1"/>
</dbReference>
<dbReference type="PROSITE" id="PS51450">
    <property type="entry name" value="LRR"/>
    <property type="match status" value="1"/>
</dbReference>
<protein>
    <submittedName>
        <fullName evidence="5">Uncharacterized protein</fullName>
    </submittedName>
</protein>